<protein>
    <recommendedName>
        <fullName evidence="4">Large ribosomal subunit protein eL28</fullName>
    </recommendedName>
    <alternativeName>
        <fullName evidence="5">60S ribosomal protein L28</fullName>
    </alternativeName>
</protein>
<dbReference type="PANTHER" id="PTHR10544">
    <property type="entry name" value="60S RIBOSOMAL PROTEIN L28"/>
    <property type="match status" value="1"/>
</dbReference>
<dbReference type="Gene3D" id="3.30.390.110">
    <property type="match status" value="1"/>
</dbReference>
<evidence type="ECO:0000256" key="6">
    <source>
        <dbReference type="SAM" id="MobiDB-lite"/>
    </source>
</evidence>
<comment type="caution">
    <text evidence="8">The sequence shown here is derived from an EMBL/GenBank/DDBJ whole genome shotgun (WGS) entry which is preliminary data.</text>
</comment>
<keyword evidence="9" id="KW-1185">Reference proteome</keyword>
<keyword evidence="2 8" id="KW-0689">Ribosomal protein</keyword>
<feature type="compositionally biased region" description="Basic residues" evidence="6">
    <location>
        <begin position="126"/>
        <end position="139"/>
    </location>
</feature>
<evidence type="ECO:0000259" key="7">
    <source>
        <dbReference type="Pfam" id="PF01778"/>
    </source>
</evidence>
<comment type="similarity">
    <text evidence="1">Belongs to the eukaryotic ribosomal protein eL28 family.</text>
</comment>
<dbReference type="Proteomes" id="UP001152320">
    <property type="component" value="Chromosome 7"/>
</dbReference>
<proteinExistence type="inferred from homology"/>
<accession>A0A9Q1C4R3</accession>
<sequence length="139" mass="16014">MAFVPASVQWQILKKNSCFTRKFGMNTFTLEPNNLKNRNTYRWNGLIHKKTVGVEAAPDNKGVVLSMKRKKGQNKPAKMYSRVTLKKDWRSNLKSIRNSVKDYRGDLTMAALRRASAIHMSQKRSGFVKKKRAPRVKTT</sequence>
<feature type="domain" description="Ribosomal eL28/Mak16" evidence="7">
    <location>
        <begin position="8"/>
        <end position="120"/>
    </location>
</feature>
<dbReference type="FunFam" id="3.30.390.110:FF:000002">
    <property type="entry name" value="60S ribosomal protein L28"/>
    <property type="match status" value="1"/>
</dbReference>
<keyword evidence="3" id="KW-0687">Ribonucleoprotein</keyword>
<dbReference type="GO" id="GO:0006412">
    <property type="term" value="P:translation"/>
    <property type="evidence" value="ECO:0007669"/>
    <property type="project" value="InterPro"/>
</dbReference>
<evidence type="ECO:0000256" key="4">
    <source>
        <dbReference type="ARBA" id="ARBA00035223"/>
    </source>
</evidence>
<evidence type="ECO:0000256" key="1">
    <source>
        <dbReference type="ARBA" id="ARBA00007926"/>
    </source>
</evidence>
<dbReference type="AlphaFoldDB" id="A0A9Q1C4R3"/>
<dbReference type="GO" id="GO:0005840">
    <property type="term" value="C:ribosome"/>
    <property type="evidence" value="ECO:0007669"/>
    <property type="project" value="UniProtKB-KW"/>
</dbReference>
<evidence type="ECO:0000256" key="2">
    <source>
        <dbReference type="ARBA" id="ARBA00022980"/>
    </source>
</evidence>
<dbReference type="EMBL" id="JAIZAY010000007">
    <property type="protein sequence ID" value="KAJ8038666.1"/>
    <property type="molecule type" value="Genomic_DNA"/>
</dbReference>
<evidence type="ECO:0000256" key="5">
    <source>
        <dbReference type="ARBA" id="ARBA00035330"/>
    </source>
</evidence>
<evidence type="ECO:0000256" key="3">
    <source>
        <dbReference type="ARBA" id="ARBA00023274"/>
    </source>
</evidence>
<evidence type="ECO:0000313" key="9">
    <source>
        <dbReference type="Proteomes" id="UP001152320"/>
    </source>
</evidence>
<name>A0A9Q1C4R3_HOLLE</name>
<reference evidence="8" key="1">
    <citation type="submission" date="2021-10" db="EMBL/GenBank/DDBJ databases">
        <title>Tropical sea cucumber genome reveals ecological adaptation and Cuvierian tubules defense mechanism.</title>
        <authorList>
            <person name="Chen T."/>
        </authorList>
    </citation>
    <scope>NUCLEOTIDE SEQUENCE</scope>
    <source>
        <strain evidence="8">Nanhai2018</strain>
        <tissue evidence="8">Muscle</tissue>
    </source>
</reference>
<dbReference type="InterPro" id="IPR002672">
    <property type="entry name" value="Ribosomal_eL28"/>
</dbReference>
<evidence type="ECO:0000313" key="8">
    <source>
        <dbReference type="EMBL" id="KAJ8038666.1"/>
    </source>
</evidence>
<organism evidence="8 9">
    <name type="scientific">Holothuria leucospilota</name>
    <name type="common">Black long sea cucumber</name>
    <name type="synonym">Mertensiothuria leucospilota</name>
    <dbReference type="NCBI Taxonomy" id="206669"/>
    <lineage>
        <taxon>Eukaryota</taxon>
        <taxon>Metazoa</taxon>
        <taxon>Echinodermata</taxon>
        <taxon>Eleutherozoa</taxon>
        <taxon>Echinozoa</taxon>
        <taxon>Holothuroidea</taxon>
        <taxon>Aspidochirotacea</taxon>
        <taxon>Aspidochirotida</taxon>
        <taxon>Holothuriidae</taxon>
        <taxon>Holothuria</taxon>
    </lineage>
</organism>
<gene>
    <name evidence="8" type="ORF">HOLleu_16153</name>
</gene>
<dbReference type="GO" id="GO:0003735">
    <property type="term" value="F:structural constituent of ribosome"/>
    <property type="evidence" value="ECO:0007669"/>
    <property type="project" value="InterPro"/>
</dbReference>
<dbReference type="InterPro" id="IPR029004">
    <property type="entry name" value="Ribosomal_eL28/Mak16"/>
</dbReference>
<dbReference type="Pfam" id="PF01778">
    <property type="entry name" value="Ribosomal_L28e"/>
    <property type="match status" value="1"/>
</dbReference>
<dbReference type="GO" id="GO:1990904">
    <property type="term" value="C:ribonucleoprotein complex"/>
    <property type="evidence" value="ECO:0007669"/>
    <property type="project" value="UniProtKB-KW"/>
</dbReference>
<dbReference type="OrthoDB" id="338850at2759"/>
<feature type="region of interest" description="Disordered" evidence="6">
    <location>
        <begin position="120"/>
        <end position="139"/>
    </location>
</feature>